<sequence length="159" mass="18220">MAVVSYLCADGNAAFNEPPNPFRFPKDESYYLERNAPMLRDYVRVVREQSAQKNYPLYSSRPIIEYSIYHNLSKSEKDSMRGFLVLVQAYVAEFIKYSHLGGVGIGAKSTPNDEHIFYLSFDGRYLSDIESLGIGKEIFAYCVLPRFDKCIMLGIGEEW</sequence>
<reference evidence="1 2" key="1">
    <citation type="submission" date="2018-04" db="EMBL/GenBank/DDBJ databases">
        <title>Novel Campyloabacter and Helicobacter Species and Strains.</title>
        <authorList>
            <person name="Mannion A.J."/>
            <person name="Shen Z."/>
            <person name="Fox J.G."/>
        </authorList>
    </citation>
    <scope>NUCLEOTIDE SEQUENCE [LARGE SCALE GENOMIC DNA]</scope>
    <source>
        <strain evidence="1 2">MIT 98-6070</strain>
    </source>
</reference>
<accession>A0A3D8I4E9</accession>
<organism evidence="1 2">
    <name type="scientific">Helicobacter marmotae</name>
    <dbReference type="NCBI Taxonomy" id="152490"/>
    <lineage>
        <taxon>Bacteria</taxon>
        <taxon>Pseudomonadati</taxon>
        <taxon>Campylobacterota</taxon>
        <taxon>Epsilonproteobacteria</taxon>
        <taxon>Campylobacterales</taxon>
        <taxon>Helicobacteraceae</taxon>
        <taxon>Helicobacter</taxon>
    </lineage>
</organism>
<dbReference type="EMBL" id="NXLR01000006">
    <property type="protein sequence ID" value="RDU60009.1"/>
    <property type="molecule type" value="Genomic_DNA"/>
</dbReference>
<protein>
    <submittedName>
        <fullName evidence="1">Uncharacterized protein</fullName>
    </submittedName>
</protein>
<evidence type="ECO:0000313" key="2">
    <source>
        <dbReference type="Proteomes" id="UP000256599"/>
    </source>
</evidence>
<keyword evidence="2" id="KW-1185">Reference proteome</keyword>
<dbReference type="Proteomes" id="UP000256599">
    <property type="component" value="Unassembled WGS sequence"/>
</dbReference>
<dbReference type="RefSeq" id="WP_104700195.1">
    <property type="nucleotide sequence ID" value="NZ_FZPP01000022.1"/>
</dbReference>
<evidence type="ECO:0000313" key="1">
    <source>
        <dbReference type="EMBL" id="RDU60009.1"/>
    </source>
</evidence>
<dbReference type="AlphaFoldDB" id="A0A3D8I4E9"/>
<name>A0A3D8I4E9_9HELI</name>
<gene>
    <name evidence="1" type="ORF">CQA63_04450</name>
</gene>
<proteinExistence type="predicted"/>
<comment type="caution">
    <text evidence="1">The sequence shown here is derived from an EMBL/GenBank/DDBJ whole genome shotgun (WGS) entry which is preliminary data.</text>
</comment>
<dbReference type="OrthoDB" id="5328011at2"/>